<dbReference type="SFLD" id="SFLDS00003">
    <property type="entry name" value="Haloacid_Dehalogenase"/>
    <property type="match status" value="1"/>
</dbReference>
<dbReference type="RefSeq" id="WP_094093114.1">
    <property type="nucleotide sequence ID" value="NZ_BMHF01000001.1"/>
</dbReference>
<dbReference type="Pfam" id="PF13242">
    <property type="entry name" value="Hydrolase_like"/>
    <property type="match status" value="1"/>
</dbReference>
<dbReference type="PANTHER" id="PTHR19288:SF46">
    <property type="entry name" value="HALOACID DEHALOGENASE-LIKE HYDROLASE DOMAIN-CONTAINING PROTEIN 2"/>
    <property type="match status" value="1"/>
</dbReference>
<dbReference type="NCBIfam" id="TIGR01460">
    <property type="entry name" value="HAD-SF-IIA"/>
    <property type="match status" value="1"/>
</dbReference>
<comment type="caution">
    <text evidence="7">The sequence shown here is derived from an EMBL/GenBank/DDBJ whole genome shotgun (WGS) entry which is preliminary data.</text>
</comment>
<evidence type="ECO:0000256" key="5">
    <source>
        <dbReference type="ARBA" id="ARBA00022842"/>
    </source>
</evidence>
<dbReference type="PANTHER" id="PTHR19288">
    <property type="entry name" value="4-NITROPHENYLPHOSPHATASE-RELATED"/>
    <property type="match status" value="1"/>
</dbReference>
<keyword evidence="3 6" id="KW-0479">Metal-binding</keyword>
<evidence type="ECO:0000313" key="8">
    <source>
        <dbReference type="Proteomes" id="UP000609323"/>
    </source>
</evidence>
<dbReference type="InterPro" id="IPR036412">
    <property type="entry name" value="HAD-like_sf"/>
</dbReference>
<dbReference type="SFLD" id="SFLDG01139">
    <property type="entry name" value="C2.A:_Pyridoxal_Phosphate_Phos"/>
    <property type="match status" value="1"/>
</dbReference>
<evidence type="ECO:0000256" key="4">
    <source>
        <dbReference type="ARBA" id="ARBA00022801"/>
    </source>
</evidence>
<keyword evidence="8" id="KW-1185">Reference proteome</keyword>
<dbReference type="CDD" id="cd07530">
    <property type="entry name" value="HAD_Pase_UmpH-like"/>
    <property type="match status" value="1"/>
</dbReference>
<keyword evidence="4" id="KW-0378">Hydrolase</keyword>
<dbReference type="Pfam" id="PF13344">
    <property type="entry name" value="Hydrolase_6"/>
    <property type="match status" value="1"/>
</dbReference>
<dbReference type="EC" id="3.1.3.-" evidence="6"/>
<dbReference type="SUPFAM" id="SSF56784">
    <property type="entry name" value="HAD-like"/>
    <property type="match status" value="1"/>
</dbReference>
<dbReference type="NCBIfam" id="TIGR01457">
    <property type="entry name" value="HAD-SF-IIA-hyp2"/>
    <property type="match status" value="1"/>
</dbReference>
<evidence type="ECO:0000313" key="7">
    <source>
        <dbReference type="EMBL" id="GGA24943.1"/>
    </source>
</evidence>
<dbReference type="PIRSF" id="PIRSF000915">
    <property type="entry name" value="PGP-type_phosphatase"/>
    <property type="match status" value="1"/>
</dbReference>
<sequence>MAFRWKGFLIDLDGTMYHGSQMVPGADQWIAELNKRQIPFLFVTNNSSRTPADVAASLRQMGIQADAGQVCTSAVGAALYLADREPGARVAVVGEAGLISALEEAGLVITEERPDYVVQGIDRSFNYETLRKAVEWIRGGAAYILTNPDLLLPGQGGLAPGAGTLSAAIQAATGVKPVTIGKPESILMLQAIERLGLTAAETAVIGDNMLTDISAGSRSGCGTILTLTGVTTKDNLEHYKELTGITPDQIFDNLYDLITALDGKER</sequence>
<evidence type="ECO:0000256" key="3">
    <source>
        <dbReference type="ARBA" id="ARBA00022723"/>
    </source>
</evidence>
<dbReference type="InterPro" id="IPR006354">
    <property type="entry name" value="HAD-SF_hydro_IIA_hyp1"/>
</dbReference>
<dbReference type="Gene3D" id="3.40.50.1000">
    <property type="entry name" value="HAD superfamily/HAD-like"/>
    <property type="match status" value="2"/>
</dbReference>
<protein>
    <recommendedName>
        <fullName evidence="6">Acid sugar phosphatase</fullName>
        <ecNumber evidence="6">3.1.3.-</ecNumber>
    </recommendedName>
</protein>
<evidence type="ECO:0000256" key="1">
    <source>
        <dbReference type="ARBA" id="ARBA00001946"/>
    </source>
</evidence>
<proteinExistence type="inferred from homology"/>
<dbReference type="Proteomes" id="UP000609323">
    <property type="component" value="Unassembled WGS sequence"/>
</dbReference>
<gene>
    <name evidence="7" type="ORF">GCM10010917_07280</name>
</gene>
<accession>A0ABQ1FQJ5</accession>
<organism evidence="7 8">
    <name type="scientific">Paenibacillus physcomitrellae</name>
    <dbReference type="NCBI Taxonomy" id="1619311"/>
    <lineage>
        <taxon>Bacteria</taxon>
        <taxon>Bacillati</taxon>
        <taxon>Bacillota</taxon>
        <taxon>Bacilli</taxon>
        <taxon>Bacillales</taxon>
        <taxon>Paenibacillaceae</taxon>
        <taxon>Paenibacillus</taxon>
    </lineage>
</organism>
<comment type="similarity">
    <text evidence="2 6">Belongs to the HAD-like hydrolase superfamily. NagD family.</text>
</comment>
<evidence type="ECO:0000256" key="2">
    <source>
        <dbReference type="ARBA" id="ARBA00006696"/>
    </source>
</evidence>
<evidence type="ECO:0000256" key="6">
    <source>
        <dbReference type="PIRNR" id="PIRNR000915"/>
    </source>
</evidence>
<keyword evidence="5 6" id="KW-0460">Magnesium</keyword>
<dbReference type="InterPro" id="IPR023214">
    <property type="entry name" value="HAD_sf"/>
</dbReference>
<name>A0ABQ1FQJ5_9BACL</name>
<comment type="cofactor">
    <cofactor evidence="1 6">
        <name>Mg(2+)</name>
        <dbReference type="ChEBI" id="CHEBI:18420"/>
    </cofactor>
</comment>
<dbReference type="EMBL" id="BMHF01000001">
    <property type="protein sequence ID" value="GGA24943.1"/>
    <property type="molecule type" value="Genomic_DNA"/>
</dbReference>
<dbReference type="InterPro" id="IPR006357">
    <property type="entry name" value="HAD-SF_hydro_IIA"/>
</dbReference>
<comment type="function">
    <text evidence="6">Catalyzes the dephosphorylation of 2-6 carbon acid sugars in vitro.</text>
</comment>
<reference evidence="8" key="1">
    <citation type="journal article" date="2019" name="Int. J. Syst. Evol. Microbiol.">
        <title>The Global Catalogue of Microorganisms (GCM) 10K type strain sequencing project: providing services to taxonomists for standard genome sequencing and annotation.</title>
        <authorList>
            <consortium name="The Broad Institute Genomics Platform"/>
            <consortium name="The Broad Institute Genome Sequencing Center for Infectious Disease"/>
            <person name="Wu L."/>
            <person name="Ma J."/>
        </authorList>
    </citation>
    <scope>NUCLEOTIDE SEQUENCE [LARGE SCALE GENOMIC DNA]</scope>
    <source>
        <strain evidence="8">CGMCC 1.15044</strain>
    </source>
</reference>